<dbReference type="PANTHER" id="PTHR23407">
    <property type="entry name" value="ATPASE INHIBITOR/5-FORMYLTETRAHYDROFOLATE CYCLO-LIGASE"/>
    <property type="match status" value="1"/>
</dbReference>
<dbReference type="GO" id="GO:0005524">
    <property type="term" value="F:ATP binding"/>
    <property type="evidence" value="ECO:0007669"/>
    <property type="project" value="UniProtKB-KW"/>
</dbReference>
<keyword evidence="5" id="KW-0479">Metal-binding</keyword>
<dbReference type="InterPro" id="IPR002698">
    <property type="entry name" value="FTHF_cligase"/>
</dbReference>
<evidence type="ECO:0000256" key="4">
    <source>
        <dbReference type="PIRSR" id="PIRSR006806-1"/>
    </source>
</evidence>
<dbReference type="GO" id="GO:0046872">
    <property type="term" value="F:metal ion binding"/>
    <property type="evidence" value="ECO:0007669"/>
    <property type="project" value="UniProtKB-KW"/>
</dbReference>
<feature type="binding site" evidence="4">
    <location>
        <position position="55"/>
    </location>
    <ligand>
        <name>substrate</name>
    </ligand>
</feature>
<keyword evidence="3 4" id="KW-0067">ATP-binding</keyword>
<evidence type="ECO:0000313" key="6">
    <source>
        <dbReference type="EMBL" id="WIW71772.1"/>
    </source>
</evidence>
<dbReference type="Gene3D" id="3.40.50.10420">
    <property type="entry name" value="NagB/RpiA/CoA transferase-like"/>
    <property type="match status" value="1"/>
</dbReference>
<dbReference type="InterPro" id="IPR037171">
    <property type="entry name" value="NagB/RpiA_transferase-like"/>
</dbReference>
<organism evidence="6 7">
    <name type="scientific">Selenobaculum gibii</name>
    <dbReference type="NCBI Taxonomy" id="3054208"/>
    <lineage>
        <taxon>Bacteria</taxon>
        <taxon>Bacillati</taxon>
        <taxon>Bacillota</taxon>
        <taxon>Negativicutes</taxon>
        <taxon>Selenomonadales</taxon>
        <taxon>Selenomonadaceae</taxon>
        <taxon>Selenobaculum</taxon>
    </lineage>
</organism>
<keyword evidence="7" id="KW-1185">Reference proteome</keyword>
<dbReference type="PIRSF" id="PIRSF006806">
    <property type="entry name" value="FTHF_cligase"/>
    <property type="match status" value="1"/>
</dbReference>
<accession>A0A9Y2AJV9</accession>
<evidence type="ECO:0000313" key="7">
    <source>
        <dbReference type="Proteomes" id="UP001243623"/>
    </source>
</evidence>
<dbReference type="PANTHER" id="PTHR23407:SF1">
    <property type="entry name" value="5-FORMYLTETRAHYDROFOLATE CYCLO-LIGASE"/>
    <property type="match status" value="1"/>
</dbReference>
<name>A0A9Y2AJV9_9FIRM</name>
<comment type="cofactor">
    <cofactor evidence="5">
        <name>Mg(2+)</name>
        <dbReference type="ChEBI" id="CHEBI:18420"/>
    </cofactor>
</comment>
<dbReference type="EC" id="6.3.3.2" evidence="5"/>
<keyword evidence="5" id="KW-0460">Magnesium</keyword>
<dbReference type="AlphaFoldDB" id="A0A9Y2AJV9"/>
<comment type="catalytic activity">
    <reaction evidence="5">
        <text>(6S)-5-formyl-5,6,7,8-tetrahydrofolate + ATP = (6R)-5,10-methenyltetrahydrofolate + ADP + phosphate</text>
        <dbReference type="Rhea" id="RHEA:10488"/>
        <dbReference type="ChEBI" id="CHEBI:30616"/>
        <dbReference type="ChEBI" id="CHEBI:43474"/>
        <dbReference type="ChEBI" id="CHEBI:57455"/>
        <dbReference type="ChEBI" id="CHEBI:57457"/>
        <dbReference type="ChEBI" id="CHEBI:456216"/>
        <dbReference type="EC" id="6.3.3.2"/>
    </reaction>
</comment>
<reference evidence="6" key="1">
    <citation type="submission" date="2023-03" db="EMBL/GenBank/DDBJ databases">
        <title>Selenobaculum gbiensis gen. nov. sp. nov., a new bacterium isolated from the gut microbiota of IBD patient.</title>
        <authorList>
            <person name="Yeo S."/>
            <person name="Park H."/>
            <person name="Huh C.S."/>
        </authorList>
    </citation>
    <scope>NUCLEOTIDE SEQUENCE</scope>
    <source>
        <strain evidence="6">ICN-92133</strain>
    </source>
</reference>
<dbReference type="NCBIfam" id="TIGR02727">
    <property type="entry name" value="MTHFS_bact"/>
    <property type="match status" value="1"/>
</dbReference>
<dbReference type="EMBL" id="CP120678">
    <property type="protein sequence ID" value="WIW71772.1"/>
    <property type="molecule type" value="Genomic_DNA"/>
</dbReference>
<evidence type="ECO:0000256" key="3">
    <source>
        <dbReference type="ARBA" id="ARBA00022840"/>
    </source>
</evidence>
<evidence type="ECO:0000256" key="2">
    <source>
        <dbReference type="ARBA" id="ARBA00022741"/>
    </source>
</evidence>
<gene>
    <name evidence="6" type="ORF">P3F81_05635</name>
</gene>
<keyword evidence="6" id="KW-0436">Ligase</keyword>
<sequence length="198" mass="22218">MEDEIIQCKKSLRKKMLEIRRSLSEDIKASESKTIYQNIINSDYYRNSNLIMAYVSLKDEVQTLSLMKTVINDGKKLCIPFVCDRSGIMIAAYIEDLSDLVIGEFGILAPDSNKLRIVDPKKIELILLPGVAFDYAGHRLGMGLGFYDRFLSKAISAKLVALAFSCQVVSDVPSEAHDYVMDYIVTKDCITDCRAGKI</sequence>
<proteinExistence type="inferred from homology"/>
<dbReference type="SUPFAM" id="SSF100950">
    <property type="entry name" value="NagB/RpiA/CoA transferase-like"/>
    <property type="match status" value="1"/>
</dbReference>
<protein>
    <recommendedName>
        <fullName evidence="5">5-formyltetrahydrofolate cyclo-ligase</fullName>
        <ecNumber evidence="5">6.3.3.2</ecNumber>
    </recommendedName>
</protein>
<comment type="similarity">
    <text evidence="1 5">Belongs to the 5-formyltetrahydrofolate cyclo-ligase family.</text>
</comment>
<dbReference type="InterPro" id="IPR024185">
    <property type="entry name" value="FTHF_cligase-like_sf"/>
</dbReference>
<dbReference type="Pfam" id="PF01812">
    <property type="entry name" value="5-FTHF_cyc-lig"/>
    <property type="match status" value="1"/>
</dbReference>
<dbReference type="GO" id="GO:0009396">
    <property type="term" value="P:folic acid-containing compound biosynthetic process"/>
    <property type="evidence" value="ECO:0007669"/>
    <property type="project" value="TreeGrafter"/>
</dbReference>
<feature type="binding site" evidence="4">
    <location>
        <begin position="139"/>
        <end position="147"/>
    </location>
    <ligand>
        <name>ATP</name>
        <dbReference type="ChEBI" id="CHEBI:30616"/>
    </ligand>
</feature>
<dbReference type="KEGG" id="sgbi:P3F81_05635"/>
<dbReference type="RefSeq" id="WP_309320742.1">
    <property type="nucleotide sequence ID" value="NZ_CP120678.1"/>
</dbReference>
<dbReference type="Proteomes" id="UP001243623">
    <property type="component" value="Chromosome"/>
</dbReference>
<evidence type="ECO:0000256" key="1">
    <source>
        <dbReference type="ARBA" id="ARBA00010638"/>
    </source>
</evidence>
<feature type="binding site" evidence="4">
    <location>
        <position position="60"/>
    </location>
    <ligand>
        <name>substrate</name>
    </ligand>
</feature>
<keyword evidence="2 4" id="KW-0547">Nucleotide-binding</keyword>
<evidence type="ECO:0000256" key="5">
    <source>
        <dbReference type="RuleBase" id="RU361279"/>
    </source>
</evidence>
<dbReference type="GO" id="GO:0030272">
    <property type="term" value="F:5-formyltetrahydrofolate cyclo-ligase activity"/>
    <property type="evidence" value="ECO:0007669"/>
    <property type="project" value="UniProtKB-EC"/>
</dbReference>
<dbReference type="GO" id="GO:0035999">
    <property type="term" value="P:tetrahydrofolate interconversion"/>
    <property type="evidence" value="ECO:0007669"/>
    <property type="project" value="TreeGrafter"/>
</dbReference>
<feature type="binding site" evidence="4">
    <location>
        <begin position="9"/>
        <end position="13"/>
    </location>
    <ligand>
        <name>ATP</name>
        <dbReference type="ChEBI" id="CHEBI:30616"/>
    </ligand>
</feature>